<protein>
    <submittedName>
        <fullName evidence="2">Zinc finger MYM-type 1-like</fullName>
    </submittedName>
</protein>
<dbReference type="EMBL" id="OW240914">
    <property type="protein sequence ID" value="CAH2275614.1"/>
    <property type="molecule type" value="Genomic_DNA"/>
</dbReference>
<dbReference type="InterPro" id="IPR008906">
    <property type="entry name" value="HATC_C_dom"/>
</dbReference>
<dbReference type="GO" id="GO:0046983">
    <property type="term" value="F:protein dimerization activity"/>
    <property type="evidence" value="ECO:0007669"/>
    <property type="project" value="InterPro"/>
</dbReference>
<name>A0AAD1W067_PELCU</name>
<dbReference type="PANTHER" id="PTHR45749">
    <property type="match status" value="1"/>
</dbReference>
<evidence type="ECO:0000259" key="1">
    <source>
        <dbReference type="Pfam" id="PF05699"/>
    </source>
</evidence>
<dbReference type="PANTHER" id="PTHR45749:SF35">
    <property type="entry name" value="AC-LIKE TRANSPOSASE-RELATED"/>
    <property type="match status" value="1"/>
</dbReference>
<dbReference type="Proteomes" id="UP001295444">
    <property type="component" value="Chromosome 03"/>
</dbReference>
<keyword evidence="3" id="KW-1185">Reference proteome</keyword>
<evidence type="ECO:0000313" key="3">
    <source>
        <dbReference type="Proteomes" id="UP001295444"/>
    </source>
</evidence>
<dbReference type="AlphaFoldDB" id="A0AAD1W067"/>
<evidence type="ECO:0000313" key="2">
    <source>
        <dbReference type="EMBL" id="CAH2275614.1"/>
    </source>
</evidence>
<proteinExistence type="predicted"/>
<dbReference type="Pfam" id="PF05699">
    <property type="entry name" value="Dimer_Tnp_hAT"/>
    <property type="match status" value="1"/>
</dbReference>
<reference evidence="2" key="1">
    <citation type="submission" date="2022-03" db="EMBL/GenBank/DDBJ databases">
        <authorList>
            <person name="Alioto T."/>
            <person name="Alioto T."/>
            <person name="Gomez Garrido J."/>
        </authorList>
    </citation>
    <scope>NUCLEOTIDE SEQUENCE</scope>
</reference>
<organism evidence="2 3">
    <name type="scientific">Pelobates cultripes</name>
    <name type="common">Western spadefoot toad</name>
    <dbReference type="NCBI Taxonomy" id="61616"/>
    <lineage>
        <taxon>Eukaryota</taxon>
        <taxon>Metazoa</taxon>
        <taxon>Chordata</taxon>
        <taxon>Craniata</taxon>
        <taxon>Vertebrata</taxon>
        <taxon>Euteleostomi</taxon>
        <taxon>Amphibia</taxon>
        <taxon>Batrachia</taxon>
        <taxon>Anura</taxon>
        <taxon>Pelobatoidea</taxon>
        <taxon>Pelobatidae</taxon>
        <taxon>Pelobates</taxon>
    </lineage>
</organism>
<gene>
    <name evidence="2" type="ORF">PECUL_23A015679</name>
</gene>
<sequence length="135" mass="14964">MEYCIDLQNILTDDKSGDADLDGAQLCEELTILAPILRPTMTPSQILAYALKNGFAPNVSIALRILLTLPISIASGERSFSKLKLIKNYLRSSMSQERLVGLAMISIENQIAKEIDVKTLAHDFVNAKARRVKFL</sequence>
<feature type="domain" description="HAT C-terminal dimerisation" evidence="1">
    <location>
        <begin position="51"/>
        <end position="110"/>
    </location>
</feature>
<accession>A0AAD1W067</accession>